<evidence type="ECO:0000313" key="7">
    <source>
        <dbReference type="Proteomes" id="UP000192418"/>
    </source>
</evidence>
<dbReference type="Proteomes" id="UP000192418">
    <property type="component" value="Unassembled WGS sequence"/>
</dbReference>
<dbReference type="InterPro" id="IPR051309">
    <property type="entry name" value="ABCF_ATPase"/>
</dbReference>
<proteinExistence type="predicted"/>
<dbReference type="PANTHER" id="PTHR42855:SF1">
    <property type="entry name" value="ABC TRANSPORTER DOMAIN-CONTAINING PROTEIN"/>
    <property type="match status" value="1"/>
</dbReference>
<dbReference type="InterPro" id="IPR003593">
    <property type="entry name" value="AAA+_ATPase"/>
</dbReference>
<feature type="domain" description="ABC transporter" evidence="5">
    <location>
        <begin position="294"/>
        <end position="512"/>
    </location>
</feature>
<dbReference type="InterPro" id="IPR003439">
    <property type="entry name" value="ABC_transporter-like_ATP-bd"/>
</dbReference>
<keyword evidence="7" id="KW-1185">Reference proteome</keyword>
<dbReference type="Pfam" id="PF16326">
    <property type="entry name" value="ABC_tran_CTD"/>
    <property type="match status" value="1"/>
</dbReference>
<dbReference type="OrthoDB" id="9808609at2"/>
<dbReference type="RefSeq" id="WP_084069338.1">
    <property type="nucleotide sequence ID" value="NZ_FWXY01000010.1"/>
</dbReference>
<protein>
    <submittedName>
        <fullName evidence="6">ATP-binding cassette, subfamily F, uup</fullName>
    </submittedName>
</protein>
<accession>A0A1W2C4A8</accession>
<gene>
    <name evidence="6" type="ORF">SAMN02746065_110127</name>
</gene>
<dbReference type="SMART" id="SM00382">
    <property type="entry name" value="AAA"/>
    <property type="match status" value="2"/>
</dbReference>
<name>A0A1W2C4A8_9BACT</name>
<sequence>MTLLFSYRSLHKTYGDTPIFEDLSMNIKAGQRQGLIGGNGSGKSTLLKLMAGEDTPDQGDKYIKPLTRMVYLPQEDILDGAKTIEQTLMEGLSREPMDDPERYRRVKRAIGMGGFTDETQLCAHLSGGWKKRLAIIRALTLEPDLLLLDEPTNHLDIDTILWLEGILKNPRFAFVVVSHDRCFLENVCSEIMELGRCYPEGLLAASGGYLHFRDHREKFLEAQARQEEVLSNKMRRESEWLSRGAKARSTKAKYRIDQAEVLRAQLAMVKRMNNRTQRVDIDFDSTRRKTRQLLTCKGIGKSMEGRCLFQDITLKLTPGTRLGLMGKNGSGKTTFMNILENKLSPDTGVLKRVDNLKVAVFDQTRSRLDPETTLKDALSPAGDAVVFQNRSIHIVSWAKRFLFTPDQLTLPIKRLSGGEKARILIANLMAQPADILLLDEPTNDLDIPSLEVLEESLLDFPGAVVIVSHDRFLLDRVTDNILFFDGKGKARLFADYQQCLKAQQKSTKNTPKKQSDKSRSTAKGQRKSSGFSYKHQYELDNMEENILMAESEMERIQKEAETPEAMNDPETLATIYTQLQKAQETVESLYARWEELEALKSLSKQK</sequence>
<evidence type="ECO:0000256" key="1">
    <source>
        <dbReference type="ARBA" id="ARBA00022741"/>
    </source>
</evidence>
<evidence type="ECO:0000313" key="6">
    <source>
        <dbReference type="EMBL" id="SMC79921.1"/>
    </source>
</evidence>
<dbReference type="GO" id="GO:0016887">
    <property type="term" value="F:ATP hydrolysis activity"/>
    <property type="evidence" value="ECO:0007669"/>
    <property type="project" value="InterPro"/>
</dbReference>
<organism evidence="6 7">
    <name type="scientific">Desulfocicer vacuolatum DSM 3385</name>
    <dbReference type="NCBI Taxonomy" id="1121400"/>
    <lineage>
        <taxon>Bacteria</taxon>
        <taxon>Pseudomonadati</taxon>
        <taxon>Thermodesulfobacteriota</taxon>
        <taxon>Desulfobacteria</taxon>
        <taxon>Desulfobacterales</taxon>
        <taxon>Desulfobacteraceae</taxon>
        <taxon>Desulfocicer</taxon>
    </lineage>
</organism>
<keyword evidence="3" id="KW-0175">Coiled coil</keyword>
<dbReference type="PANTHER" id="PTHR42855">
    <property type="entry name" value="ABC TRANSPORTER ATP-BINDING SUBUNIT"/>
    <property type="match status" value="1"/>
</dbReference>
<dbReference type="EMBL" id="FWXY01000010">
    <property type="protein sequence ID" value="SMC79921.1"/>
    <property type="molecule type" value="Genomic_DNA"/>
</dbReference>
<dbReference type="InterPro" id="IPR037118">
    <property type="entry name" value="Val-tRNA_synth_C_sf"/>
</dbReference>
<dbReference type="STRING" id="1121400.SAMN02746065_110127"/>
<dbReference type="Pfam" id="PF00005">
    <property type="entry name" value="ABC_tran"/>
    <property type="match status" value="2"/>
</dbReference>
<dbReference type="Gene3D" id="3.40.50.300">
    <property type="entry name" value="P-loop containing nucleotide triphosphate hydrolases"/>
    <property type="match status" value="2"/>
</dbReference>
<dbReference type="InterPro" id="IPR032524">
    <property type="entry name" value="ABC_tran_C"/>
</dbReference>
<dbReference type="Gene3D" id="1.10.287.380">
    <property type="entry name" value="Valyl-tRNA synthetase, C-terminal domain"/>
    <property type="match status" value="1"/>
</dbReference>
<feature type="coiled-coil region" evidence="3">
    <location>
        <begin position="539"/>
        <end position="599"/>
    </location>
</feature>
<dbReference type="GO" id="GO:0005524">
    <property type="term" value="F:ATP binding"/>
    <property type="evidence" value="ECO:0007669"/>
    <property type="project" value="UniProtKB-KW"/>
</dbReference>
<dbReference type="InterPro" id="IPR027417">
    <property type="entry name" value="P-loop_NTPase"/>
</dbReference>
<feature type="domain" description="ABC transporter" evidence="5">
    <location>
        <begin position="5"/>
        <end position="232"/>
    </location>
</feature>
<dbReference type="PROSITE" id="PS00211">
    <property type="entry name" value="ABC_TRANSPORTER_1"/>
    <property type="match status" value="2"/>
</dbReference>
<dbReference type="InterPro" id="IPR017871">
    <property type="entry name" value="ABC_transporter-like_CS"/>
</dbReference>
<evidence type="ECO:0000256" key="3">
    <source>
        <dbReference type="SAM" id="Coils"/>
    </source>
</evidence>
<reference evidence="6 7" key="1">
    <citation type="submission" date="2017-04" db="EMBL/GenBank/DDBJ databases">
        <authorList>
            <person name="Afonso C.L."/>
            <person name="Miller P.J."/>
            <person name="Scott M.A."/>
            <person name="Spackman E."/>
            <person name="Goraichik I."/>
            <person name="Dimitrov K.M."/>
            <person name="Suarez D.L."/>
            <person name="Swayne D.E."/>
        </authorList>
    </citation>
    <scope>NUCLEOTIDE SEQUENCE [LARGE SCALE GENOMIC DNA]</scope>
    <source>
        <strain evidence="6 7">DSM 3385</strain>
    </source>
</reference>
<keyword evidence="2 6" id="KW-0067">ATP-binding</keyword>
<dbReference type="AlphaFoldDB" id="A0A1W2C4A8"/>
<dbReference type="PROSITE" id="PS50893">
    <property type="entry name" value="ABC_TRANSPORTER_2"/>
    <property type="match status" value="2"/>
</dbReference>
<evidence type="ECO:0000259" key="5">
    <source>
        <dbReference type="PROSITE" id="PS50893"/>
    </source>
</evidence>
<dbReference type="SUPFAM" id="SSF52540">
    <property type="entry name" value="P-loop containing nucleoside triphosphate hydrolases"/>
    <property type="match status" value="2"/>
</dbReference>
<dbReference type="GO" id="GO:0003677">
    <property type="term" value="F:DNA binding"/>
    <property type="evidence" value="ECO:0007669"/>
    <property type="project" value="InterPro"/>
</dbReference>
<keyword evidence="1" id="KW-0547">Nucleotide-binding</keyword>
<evidence type="ECO:0000256" key="2">
    <source>
        <dbReference type="ARBA" id="ARBA00022840"/>
    </source>
</evidence>
<dbReference type="CDD" id="cd03221">
    <property type="entry name" value="ABCF_EF-3"/>
    <property type="match status" value="2"/>
</dbReference>
<evidence type="ECO:0000256" key="4">
    <source>
        <dbReference type="SAM" id="MobiDB-lite"/>
    </source>
</evidence>
<feature type="compositionally biased region" description="Polar residues" evidence="4">
    <location>
        <begin position="521"/>
        <end position="531"/>
    </location>
</feature>
<feature type="region of interest" description="Disordered" evidence="4">
    <location>
        <begin position="504"/>
        <end position="534"/>
    </location>
</feature>